<keyword evidence="4" id="KW-1185">Reference proteome</keyword>
<dbReference type="KEGG" id="cin:100175710"/>
<organism evidence="3 4">
    <name type="scientific">Ciona intestinalis</name>
    <name type="common">Transparent sea squirt</name>
    <name type="synonym">Ascidia intestinalis</name>
    <dbReference type="NCBI Taxonomy" id="7719"/>
    <lineage>
        <taxon>Eukaryota</taxon>
        <taxon>Metazoa</taxon>
        <taxon>Chordata</taxon>
        <taxon>Tunicata</taxon>
        <taxon>Ascidiacea</taxon>
        <taxon>Phlebobranchia</taxon>
        <taxon>Cionidae</taxon>
        <taxon>Ciona</taxon>
    </lineage>
</organism>
<evidence type="ECO:0000256" key="1">
    <source>
        <dbReference type="SAM" id="Coils"/>
    </source>
</evidence>
<dbReference type="PROSITE" id="PS51808">
    <property type="entry name" value="CHCH"/>
    <property type="match status" value="1"/>
</dbReference>
<name>F6ZBC2_CIOIN</name>
<accession>F6ZBC2</accession>
<evidence type="ECO:0000256" key="2">
    <source>
        <dbReference type="SAM" id="MobiDB-lite"/>
    </source>
</evidence>
<protein>
    <submittedName>
        <fullName evidence="3">MICOS complex subunit MIC19</fullName>
    </submittedName>
</protein>
<evidence type="ECO:0000313" key="4">
    <source>
        <dbReference type="Proteomes" id="UP000008144"/>
    </source>
</evidence>
<gene>
    <name evidence="3" type="primary">LOC100175710</name>
</gene>
<dbReference type="GeneTree" id="ENSGT00390000000903"/>
<dbReference type="Pfam" id="PF07956">
    <property type="entry name" value="DUF1690"/>
    <property type="match status" value="1"/>
</dbReference>
<dbReference type="PANTHER" id="PTHR21588">
    <property type="entry name" value="COILED-COIL-HELIX-COILED-COIL-HELIX DOMAIN CONTAINING 6"/>
    <property type="match status" value="1"/>
</dbReference>
<dbReference type="OMA" id="KLAHECQ"/>
<reference evidence="3" key="3">
    <citation type="submission" date="2025-08" db="UniProtKB">
        <authorList>
            <consortium name="Ensembl"/>
        </authorList>
    </citation>
    <scope>IDENTIFICATION</scope>
</reference>
<reference evidence="4" key="1">
    <citation type="journal article" date="2002" name="Science">
        <title>The draft genome of Ciona intestinalis: insights into chordate and vertebrate origins.</title>
        <authorList>
            <person name="Dehal P."/>
            <person name="Satou Y."/>
            <person name="Campbell R.K."/>
            <person name="Chapman J."/>
            <person name="Degnan B."/>
            <person name="De Tomaso A."/>
            <person name="Davidson B."/>
            <person name="Di Gregorio A."/>
            <person name="Gelpke M."/>
            <person name="Goodstein D.M."/>
            <person name="Harafuji N."/>
            <person name="Hastings K.E."/>
            <person name="Ho I."/>
            <person name="Hotta K."/>
            <person name="Huang W."/>
            <person name="Kawashima T."/>
            <person name="Lemaire P."/>
            <person name="Martinez D."/>
            <person name="Meinertzhagen I.A."/>
            <person name="Necula S."/>
            <person name="Nonaka M."/>
            <person name="Putnam N."/>
            <person name="Rash S."/>
            <person name="Saiga H."/>
            <person name="Satake M."/>
            <person name="Terry A."/>
            <person name="Yamada L."/>
            <person name="Wang H.G."/>
            <person name="Awazu S."/>
            <person name="Azumi K."/>
            <person name="Boore J."/>
            <person name="Branno M."/>
            <person name="Chin-Bow S."/>
            <person name="DeSantis R."/>
            <person name="Doyle S."/>
            <person name="Francino P."/>
            <person name="Keys D.N."/>
            <person name="Haga S."/>
            <person name="Hayashi H."/>
            <person name="Hino K."/>
            <person name="Imai K.S."/>
            <person name="Inaba K."/>
            <person name="Kano S."/>
            <person name="Kobayashi K."/>
            <person name="Kobayashi M."/>
            <person name="Lee B.I."/>
            <person name="Makabe K.W."/>
            <person name="Manohar C."/>
            <person name="Matassi G."/>
            <person name="Medina M."/>
            <person name="Mochizuki Y."/>
            <person name="Mount S."/>
            <person name="Morishita T."/>
            <person name="Miura S."/>
            <person name="Nakayama A."/>
            <person name="Nishizaka S."/>
            <person name="Nomoto H."/>
            <person name="Ohta F."/>
            <person name="Oishi K."/>
            <person name="Rigoutsos I."/>
            <person name="Sano M."/>
            <person name="Sasaki A."/>
            <person name="Sasakura Y."/>
            <person name="Shoguchi E."/>
            <person name="Shin-i T."/>
            <person name="Spagnuolo A."/>
            <person name="Stainier D."/>
            <person name="Suzuki M.M."/>
            <person name="Tassy O."/>
            <person name="Takatori N."/>
            <person name="Tokuoka M."/>
            <person name="Yagi K."/>
            <person name="Yoshizaki F."/>
            <person name="Wada S."/>
            <person name="Zhang C."/>
            <person name="Hyatt P.D."/>
            <person name="Larimer F."/>
            <person name="Detter C."/>
            <person name="Doggett N."/>
            <person name="Glavina T."/>
            <person name="Hawkins T."/>
            <person name="Richardson P."/>
            <person name="Lucas S."/>
            <person name="Kohara Y."/>
            <person name="Levine M."/>
            <person name="Satoh N."/>
            <person name="Rokhsar D.S."/>
        </authorList>
    </citation>
    <scope>NUCLEOTIDE SEQUENCE [LARGE SCALE GENOMIC DNA]</scope>
</reference>
<dbReference type="GO" id="GO:0007007">
    <property type="term" value="P:inner mitochondrial membrane organization"/>
    <property type="evidence" value="ECO:0000318"/>
    <property type="project" value="GO_Central"/>
</dbReference>
<dbReference type="InterPro" id="IPR052632">
    <property type="entry name" value="MICOS_subunit_Mic19"/>
</dbReference>
<dbReference type="GeneID" id="100175710"/>
<dbReference type="STRING" id="7719.ENSCINP00000002722"/>
<dbReference type="InParanoid" id="F6ZBC2"/>
<dbReference type="InterPro" id="IPR012471">
    <property type="entry name" value="DUF1690"/>
</dbReference>
<dbReference type="Proteomes" id="UP000008144">
    <property type="component" value="Chromosome 8"/>
</dbReference>
<dbReference type="AlphaFoldDB" id="F6ZBC2"/>
<dbReference type="RefSeq" id="XP_002124656.1">
    <property type="nucleotide sequence ID" value="XM_002124620.4"/>
</dbReference>
<reference evidence="3" key="2">
    <citation type="journal article" date="2008" name="Genome Biol.">
        <title>Improved genome assembly and evidence-based global gene model set for the chordate Ciona intestinalis: new insight into intron and operon populations.</title>
        <authorList>
            <person name="Satou Y."/>
            <person name="Mineta K."/>
            <person name="Ogasawara M."/>
            <person name="Sasakura Y."/>
            <person name="Shoguchi E."/>
            <person name="Ueno K."/>
            <person name="Yamada L."/>
            <person name="Matsumoto J."/>
            <person name="Wasserscheid J."/>
            <person name="Dewar K."/>
            <person name="Wiley G.B."/>
            <person name="Macmil S.L."/>
            <person name="Roe B.A."/>
            <person name="Zeller R.W."/>
            <person name="Hastings K.E."/>
            <person name="Lemaire P."/>
            <person name="Lindquist E."/>
            <person name="Endo T."/>
            <person name="Hotta K."/>
            <person name="Inaba K."/>
        </authorList>
    </citation>
    <scope>NUCLEOTIDE SEQUENCE [LARGE SCALE GENOMIC DNA]</scope>
    <source>
        <strain evidence="3">wild type</strain>
    </source>
</reference>
<sequence length="169" mass="19182">MGNSDSHEVTLEKDGEKFVQTADGIKLSPALVRKLSNKTESNRSAGDSPKNADDSAKLAHECQILLDEREKQMTALAEKFQNDLQKEKEKHQKFYELSLEEFQNAADEAEKKFRKPHLVPVCQTFQEDLIECYKNNPGRLLDCSEHMETFKKCVNNAKESLLSKSHPAA</sequence>
<dbReference type="Ensembl" id="ENSCINT00000002722.3">
    <property type="protein sequence ID" value="ENSCINP00000002722.3"/>
    <property type="gene ID" value="ENSCING00000001392.3"/>
</dbReference>
<dbReference type="HOGENOM" id="CLU_1531997_0_0_1"/>
<accession>A0A1W2WCB1</accession>
<feature type="coiled-coil region" evidence="1">
    <location>
        <begin position="70"/>
        <end position="112"/>
    </location>
</feature>
<dbReference type="PANTHER" id="PTHR21588:SF18">
    <property type="entry name" value="MICOS COMPLEX SUBUNIT MIC19"/>
    <property type="match status" value="1"/>
</dbReference>
<reference evidence="3" key="4">
    <citation type="submission" date="2025-09" db="UniProtKB">
        <authorList>
            <consortium name="Ensembl"/>
        </authorList>
    </citation>
    <scope>IDENTIFICATION</scope>
</reference>
<dbReference type="OrthoDB" id="70030at2759"/>
<evidence type="ECO:0000313" key="3">
    <source>
        <dbReference type="Ensembl" id="ENSCINP00000002722.3"/>
    </source>
</evidence>
<feature type="region of interest" description="Disordered" evidence="2">
    <location>
        <begin position="36"/>
        <end position="56"/>
    </location>
</feature>
<dbReference type="EMBL" id="EAAA01002756">
    <property type="status" value="NOT_ANNOTATED_CDS"/>
    <property type="molecule type" value="Genomic_DNA"/>
</dbReference>
<dbReference type="GO" id="GO:0061617">
    <property type="term" value="C:MICOS complex"/>
    <property type="evidence" value="ECO:0000318"/>
    <property type="project" value="GO_Central"/>
</dbReference>
<keyword evidence="1" id="KW-0175">Coiled coil</keyword>
<proteinExistence type="predicted"/>